<dbReference type="HOGENOM" id="CLU_494002_0_0_1"/>
<evidence type="ECO:0000256" key="1">
    <source>
        <dbReference type="SAM" id="MobiDB-lite"/>
    </source>
</evidence>
<dbReference type="EMBL" id="CP000593">
    <property type="protein sequence ID" value="ABO99445.1"/>
    <property type="molecule type" value="Genomic_DNA"/>
</dbReference>
<name>A4S6U1_OSTLU</name>
<reference evidence="2 4" key="1">
    <citation type="journal article" date="2007" name="Proc. Natl. Acad. Sci. U.S.A.">
        <title>The tiny eukaryote Ostreococcus provides genomic insights into the paradox of plankton speciation.</title>
        <authorList>
            <person name="Palenik B."/>
            <person name="Grimwood J."/>
            <person name="Aerts A."/>
            <person name="Rouze P."/>
            <person name="Salamov A."/>
            <person name="Putnam N."/>
            <person name="Dupont C."/>
            <person name="Jorgensen R."/>
            <person name="Derelle E."/>
            <person name="Rombauts S."/>
            <person name="Zhou K."/>
            <person name="Otillar R."/>
            <person name="Merchant S.S."/>
            <person name="Podell S."/>
            <person name="Gaasterland T."/>
            <person name="Napoli C."/>
            <person name="Gendler K."/>
            <person name="Manuell A."/>
            <person name="Tai V."/>
            <person name="Vallon O."/>
            <person name="Piganeau G."/>
            <person name="Jancek S."/>
            <person name="Heijde M."/>
            <person name="Jabbari K."/>
            <person name="Bowler C."/>
            <person name="Lohr M."/>
            <person name="Robbens S."/>
            <person name="Werner G."/>
            <person name="Dubchak I."/>
            <person name="Pazour G.J."/>
            <person name="Ren Q."/>
            <person name="Paulsen I."/>
            <person name="Delwiche C."/>
            <person name="Schmutz J."/>
            <person name="Rokhsar D."/>
            <person name="Van de Peer Y."/>
            <person name="Moreau H."/>
            <person name="Grigoriev I.V."/>
        </authorList>
    </citation>
    <scope>NUCLEOTIDE SEQUENCE [LARGE SCALE GENOMIC DNA]</scope>
    <source>
        <strain evidence="2 4">CCE9901</strain>
    </source>
</reference>
<feature type="compositionally biased region" description="Acidic residues" evidence="1">
    <location>
        <begin position="360"/>
        <end position="378"/>
    </location>
</feature>
<dbReference type="AlphaFoldDB" id="A4S6U1"/>
<dbReference type="GeneID" id="5006951"/>
<evidence type="ECO:0000313" key="4">
    <source>
        <dbReference type="Proteomes" id="UP000001568"/>
    </source>
</evidence>
<dbReference type="Proteomes" id="UP000001568">
    <property type="component" value="Chromosome 21"/>
</dbReference>
<sequence length="553" mass="61008">MAPVFDGSTTKKRHISLGGRRKDEPSTQRALIESAREARERRAAQRATATATATAQRFRRGAREVRRAKAAVREAYANASEGVMVDDASCRALVYFGDGWRDWAACAAACERLYAAATTTTSVAPSEAFVERWDDAMRASGVERARWVIRMRKMVRLIVGSLRATTRLEETTGRDVAETHLASALLALMARDDARWKDTGVQLCATLCSNDGLEDVREILLDILRNQSRRDDVVRAAMLRTCENIARCSGDDASGALASMLATIPGVWDTFGPEIHSRDLWSFVVDAFKSDRHVDSVATVALETPLSGVDAALGNVLQLTKTFIGTMDFSQSQNVVVAVTKLMESSVLSGALFATTPNAMEDEDDDEGGADDDDDDDDSVKIDLLNLRAVRAEARKIRRVPPDVDMEAVRATRTWMQTREFFGDNACVARLVTTIMPANDAQRCLVGIEGFTHFACACDMVLRGAERASFTRVLTFGTDCIAQLWPALEHWRQTSGGGQERSFRRALGVFAKLYNTYTAISDDEEFYRLGKPLGLEATTRLVAFLRDTLWTLL</sequence>
<dbReference type="STRING" id="436017.A4S6U1"/>
<gene>
    <name evidence="2" type="ORF">OSTLU_17919</name>
    <name evidence="3" type="ORF">OSTLU_19190</name>
</gene>
<keyword evidence="4" id="KW-1185">Reference proteome</keyword>
<proteinExistence type="predicted"/>
<protein>
    <submittedName>
        <fullName evidence="2">Uncharacterized protein</fullName>
    </submittedName>
</protein>
<dbReference type="KEGG" id="olu:OSTLU_19190"/>
<dbReference type="RefSeq" id="XP_001421152.1">
    <property type="nucleotide sequence ID" value="XM_001421115.1"/>
</dbReference>
<accession>A4S6U1</accession>
<dbReference type="Proteomes" id="UP000001568">
    <property type="component" value="Chromosome 13"/>
</dbReference>
<evidence type="ECO:0000313" key="3">
    <source>
        <dbReference type="EMBL" id="ABP01162.1"/>
    </source>
</evidence>
<dbReference type="GeneID" id="5005008"/>
<organism evidence="2 4">
    <name type="scientific">Ostreococcus lucimarinus (strain CCE9901)</name>
    <dbReference type="NCBI Taxonomy" id="436017"/>
    <lineage>
        <taxon>Eukaryota</taxon>
        <taxon>Viridiplantae</taxon>
        <taxon>Chlorophyta</taxon>
        <taxon>Mamiellophyceae</taxon>
        <taxon>Mamiellales</taxon>
        <taxon>Bathycoccaceae</taxon>
        <taxon>Ostreococcus</taxon>
    </lineage>
</organism>
<dbReference type="KEGG" id="olu:OSTLU_17919"/>
<dbReference type="EMBL" id="CP000601">
    <property type="protein sequence ID" value="ABP01162.1"/>
    <property type="molecule type" value="Genomic_DNA"/>
</dbReference>
<dbReference type="RefSeq" id="XP_001422803.1">
    <property type="nucleotide sequence ID" value="XM_001422766.1"/>
</dbReference>
<feature type="region of interest" description="Disordered" evidence="1">
    <location>
        <begin position="1"/>
        <end position="29"/>
    </location>
</feature>
<feature type="region of interest" description="Disordered" evidence="1">
    <location>
        <begin position="356"/>
        <end position="378"/>
    </location>
</feature>
<feature type="non-terminal residue" evidence="2">
    <location>
        <position position="553"/>
    </location>
</feature>
<evidence type="ECO:0000313" key="2">
    <source>
        <dbReference type="EMBL" id="ABO99445.1"/>
    </source>
</evidence>